<dbReference type="AlphaFoldDB" id="A0A2H3JM63"/>
<name>A0A2H3JM63_WOLCO</name>
<gene>
    <name evidence="1" type="ORF">WOLCODRAFT_16795</name>
</gene>
<dbReference type="OrthoDB" id="3056089at2759"/>
<protein>
    <submittedName>
        <fullName evidence="1">Uncharacterized protein</fullName>
    </submittedName>
</protein>
<proteinExistence type="predicted"/>
<keyword evidence="2" id="KW-1185">Reference proteome</keyword>
<dbReference type="EMBL" id="KB468113">
    <property type="protein sequence ID" value="PCH40963.1"/>
    <property type="molecule type" value="Genomic_DNA"/>
</dbReference>
<dbReference type="Proteomes" id="UP000218811">
    <property type="component" value="Unassembled WGS sequence"/>
</dbReference>
<evidence type="ECO:0000313" key="2">
    <source>
        <dbReference type="Proteomes" id="UP000218811"/>
    </source>
</evidence>
<organism evidence="1 2">
    <name type="scientific">Wolfiporia cocos (strain MD-104)</name>
    <name type="common">Brown rot fungus</name>
    <dbReference type="NCBI Taxonomy" id="742152"/>
    <lineage>
        <taxon>Eukaryota</taxon>
        <taxon>Fungi</taxon>
        <taxon>Dikarya</taxon>
        <taxon>Basidiomycota</taxon>
        <taxon>Agaricomycotina</taxon>
        <taxon>Agaricomycetes</taxon>
        <taxon>Polyporales</taxon>
        <taxon>Phaeolaceae</taxon>
        <taxon>Wolfiporia</taxon>
    </lineage>
</organism>
<evidence type="ECO:0000313" key="1">
    <source>
        <dbReference type="EMBL" id="PCH40963.1"/>
    </source>
</evidence>
<reference evidence="1 2" key="1">
    <citation type="journal article" date="2012" name="Science">
        <title>The Paleozoic origin of enzymatic lignin decomposition reconstructed from 31 fungal genomes.</title>
        <authorList>
            <person name="Floudas D."/>
            <person name="Binder M."/>
            <person name="Riley R."/>
            <person name="Barry K."/>
            <person name="Blanchette R.A."/>
            <person name="Henrissat B."/>
            <person name="Martinez A.T."/>
            <person name="Otillar R."/>
            <person name="Spatafora J.W."/>
            <person name="Yadav J.S."/>
            <person name="Aerts A."/>
            <person name="Benoit I."/>
            <person name="Boyd A."/>
            <person name="Carlson A."/>
            <person name="Copeland A."/>
            <person name="Coutinho P.M."/>
            <person name="de Vries R.P."/>
            <person name="Ferreira P."/>
            <person name="Findley K."/>
            <person name="Foster B."/>
            <person name="Gaskell J."/>
            <person name="Glotzer D."/>
            <person name="Gorecki P."/>
            <person name="Heitman J."/>
            <person name="Hesse C."/>
            <person name="Hori C."/>
            <person name="Igarashi K."/>
            <person name="Jurgens J.A."/>
            <person name="Kallen N."/>
            <person name="Kersten P."/>
            <person name="Kohler A."/>
            <person name="Kuees U."/>
            <person name="Kumar T.K.A."/>
            <person name="Kuo A."/>
            <person name="LaButti K."/>
            <person name="Larrondo L.F."/>
            <person name="Lindquist E."/>
            <person name="Ling A."/>
            <person name="Lombard V."/>
            <person name="Lucas S."/>
            <person name="Lundell T."/>
            <person name="Martin R."/>
            <person name="McLaughlin D.J."/>
            <person name="Morgenstern I."/>
            <person name="Morin E."/>
            <person name="Murat C."/>
            <person name="Nagy L.G."/>
            <person name="Nolan M."/>
            <person name="Ohm R.A."/>
            <person name="Patyshakuliyeva A."/>
            <person name="Rokas A."/>
            <person name="Ruiz-Duenas F.J."/>
            <person name="Sabat G."/>
            <person name="Salamov A."/>
            <person name="Samejima M."/>
            <person name="Schmutz J."/>
            <person name="Slot J.C."/>
            <person name="St John F."/>
            <person name="Stenlid J."/>
            <person name="Sun H."/>
            <person name="Sun S."/>
            <person name="Syed K."/>
            <person name="Tsang A."/>
            <person name="Wiebenga A."/>
            <person name="Young D."/>
            <person name="Pisabarro A."/>
            <person name="Eastwood D.C."/>
            <person name="Martin F."/>
            <person name="Cullen D."/>
            <person name="Grigoriev I.V."/>
            <person name="Hibbett D.S."/>
        </authorList>
    </citation>
    <scope>NUCLEOTIDE SEQUENCE [LARGE SCALE GENOMIC DNA]</scope>
    <source>
        <strain evidence="1 2">MD-104</strain>
    </source>
</reference>
<sequence length="226" mass="25026">MPQPQPSENPNDQDVTVSCMIPWDTGNPDQIHNPFALYKNKHLPTALPVAQQIASISKVCGPILSQLLEHYPENNRSDIFPNMHVYEDKGRFWELTDLQLKIWANAIASNTASLDALPVSIHFSDRQKLKIPATASPSMDVPIPVYPPPLNTAFTALTFPAPVCPAPAAPVELPHPVSLEEFCKKYNIPNSDRVKLQAIEAIPGNTNVENLPQEEWEGVGRFTHLA</sequence>
<accession>A0A2H3JM63</accession>